<dbReference type="Proteomes" id="UP000649617">
    <property type="component" value="Unassembled WGS sequence"/>
</dbReference>
<accession>A0A812QAR0</accession>
<protein>
    <recommendedName>
        <fullName evidence="3">Sfi1 spindle body domain-containing protein</fullName>
    </recommendedName>
</protein>
<comment type="caution">
    <text evidence="1">The sequence shown here is derived from an EMBL/GenBank/DDBJ whole genome shotgun (WGS) entry which is preliminary data.</text>
</comment>
<dbReference type="EMBL" id="CAJNIZ010016336">
    <property type="protein sequence ID" value="CAE7384728.1"/>
    <property type="molecule type" value="Genomic_DNA"/>
</dbReference>
<evidence type="ECO:0000313" key="1">
    <source>
        <dbReference type="EMBL" id="CAE7384728.1"/>
    </source>
</evidence>
<evidence type="ECO:0000313" key="2">
    <source>
        <dbReference type="Proteomes" id="UP000649617"/>
    </source>
</evidence>
<evidence type="ECO:0008006" key="3">
    <source>
        <dbReference type="Google" id="ProtNLM"/>
    </source>
</evidence>
<gene>
    <name evidence="1" type="ORF">SPIL2461_LOCUS9407</name>
</gene>
<organism evidence="1 2">
    <name type="scientific">Symbiodinium pilosum</name>
    <name type="common">Dinoflagellate</name>
    <dbReference type="NCBI Taxonomy" id="2952"/>
    <lineage>
        <taxon>Eukaryota</taxon>
        <taxon>Sar</taxon>
        <taxon>Alveolata</taxon>
        <taxon>Dinophyceae</taxon>
        <taxon>Suessiales</taxon>
        <taxon>Symbiodiniaceae</taxon>
        <taxon>Symbiodinium</taxon>
    </lineage>
</organism>
<dbReference type="OrthoDB" id="2021138at2759"/>
<sequence length="437" mass="50206">MPGFAEGSPGSKPARMGRMGEANLQHLLGLDDISSHARRRASMLEAAKAHEEMPAPGRRARCRTQTRIVQKGRIQPEVKQLYCREKVREVSSRLTDLVICCLGWQMLQSSFHSWRDQARVRERRQLQEAGSACQQAVSRARAAMLESTILQAWRYLASRTHTAWRLQVVARNWEHHIDKKAFVLVVQSWFNLAKMEANRRAAQAKRSSFHSLRRVILLLWASCAARSLSLEKVTRIVHSIHQTYLMMHVLRLWSCKSPAEDTRSNMLPQGQGMPSANMQVLLRRVWHRWFAAVLVKVPSRPKAAVALAWSREDMCIQRAALTAWRATVMALEYTRDLRLLQSRLSSAINHAGHLAQSRQDIRGVVVLLHVFLTWRVVTLQAWQERLQRTDVDSCWPADSAQTARRKADFQHQVILAWREMIQVPVVSSRWGANSFEE</sequence>
<proteinExistence type="predicted"/>
<reference evidence="1" key="1">
    <citation type="submission" date="2021-02" db="EMBL/GenBank/DDBJ databases">
        <authorList>
            <person name="Dougan E. K."/>
            <person name="Rhodes N."/>
            <person name="Thang M."/>
            <person name="Chan C."/>
        </authorList>
    </citation>
    <scope>NUCLEOTIDE SEQUENCE</scope>
</reference>
<name>A0A812QAR0_SYMPI</name>
<keyword evidence="2" id="KW-1185">Reference proteome</keyword>
<dbReference type="AlphaFoldDB" id="A0A812QAR0"/>